<evidence type="ECO:0000259" key="13">
    <source>
        <dbReference type="PROSITE" id="PS50918"/>
    </source>
</evidence>
<dbReference type="InterPro" id="IPR051280">
    <property type="entry name" value="Cl-channel/antiporter"/>
</dbReference>
<evidence type="ECO:0000256" key="12">
    <source>
        <dbReference type="SAM" id="MobiDB-lite"/>
    </source>
</evidence>
<dbReference type="Gene3D" id="3.10.580.10">
    <property type="entry name" value="CBS-domain"/>
    <property type="match status" value="1"/>
</dbReference>
<evidence type="ECO:0000256" key="10">
    <source>
        <dbReference type="PROSITE-ProRule" id="PRU00703"/>
    </source>
</evidence>
<feature type="region of interest" description="Disordered" evidence="12">
    <location>
        <begin position="915"/>
        <end position="1009"/>
    </location>
</feature>
<feature type="transmembrane region" description="Helical" evidence="11">
    <location>
        <begin position="591"/>
        <end position="611"/>
    </location>
</feature>
<dbReference type="Gene3D" id="1.10.3080.10">
    <property type="entry name" value="Clc chloride channel"/>
    <property type="match status" value="2"/>
</dbReference>
<dbReference type="SUPFAM" id="SSF81340">
    <property type="entry name" value="Clc chloride channel"/>
    <property type="match status" value="1"/>
</dbReference>
<dbReference type="PROSITE" id="PS50918">
    <property type="entry name" value="WWE"/>
    <property type="match status" value="2"/>
</dbReference>
<evidence type="ECO:0000256" key="11">
    <source>
        <dbReference type="RuleBase" id="RU361221"/>
    </source>
</evidence>
<dbReference type="Gene3D" id="1.10.287.110">
    <property type="entry name" value="DnaJ domain"/>
    <property type="match status" value="1"/>
</dbReference>
<keyword evidence="5 11" id="KW-1133">Transmembrane helix</keyword>
<dbReference type="InterPro" id="IPR000644">
    <property type="entry name" value="CBS_dom"/>
</dbReference>
<keyword evidence="16" id="KW-1185">Reference proteome</keyword>
<feature type="compositionally biased region" description="Polar residues" evidence="12">
    <location>
        <begin position="1257"/>
        <end position="1276"/>
    </location>
</feature>
<evidence type="ECO:0000259" key="14">
    <source>
        <dbReference type="PROSITE" id="PS51371"/>
    </source>
</evidence>
<feature type="transmembrane region" description="Helical" evidence="11">
    <location>
        <begin position="71"/>
        <end position="90"/>
    </location>
</feature>
<evidence type="ECO:0000256" key="4">
    <source>
        <dbReference type="ARBA" id="ARBA00022737"/>
    </source>
</evidence>
<dbReference type="InterPro" id="IPR036869">
    <property type="entry name" value="J_dom_sf"/>
</dbReference>
<evidence type="ECO:0000256" key="7">
    <source>
        <dbReference type="ARBA" id="ARBA00023122"/>
    </source>
</evidence>
<evidence type="ECO:0000256" key="5">
    <source>
        <dbReference type="ARBA" id="ARBA00022989"/>
    </source>
</evidence>
<dbReference type="Proteomes" id="UP000601435">
    <property type="component" value="Unassembled WGS sequence"/>
</dbReference>
<dbReference type="InterPro" id="IPR004170">
    <property type="entry name" value="WWE_dom"/>
</dbReference>
<dbReference type="InterPro" id="IPR001807">
    <property type="entry name" value="ClC"/>
</dbReference>
<dbReference type="PROSITE" id="PS51371">
    <property type="entry name" value="CBS"/>
    <property type="match status" value="1"/>
</dbReference>
<feature type="compositionally biased region" description="Polar residues" evidence="12">
    <location>
        <begin position="1372"/>
        <end position="1396"/>
    </location>
</feature>
<feature type="region of interest" description="Disordered" evidence="12">
    <location>
        <begin position="1368"/>
        <end position="1411"/>
    </location>
</feature>
<evidence type="ECO:0000256" key="9">
    <source>
        <dbReference type="ARBA" id="ARBA00023214"/>
    </source>
</evidence>
<keyword evidence="7 10" id="KW-0129">CBS domain</keyword>
<dbReference type="GO" id="GO:0016020">
    <property type="term" value="C:membrane"/>
    <property type="evidence" value="ECO:0007669"/>
    <property type="project" value="UniProtKB-SubCell"/>
</dbReference>
<dbReference type="GO" id="GO:0005254">
    <property type="term" value="F:chloride channel activity"/>
    <property type="evidence" value="ECO:0007669"/>
    <property type="project" value="UniProtKB-UniRule"/>
</dbReference>
<dbReference type="Pfam" id="PF00571">
    <property type="entry name" value="CBS"/>
    <property type="match status" value="1"/>
</dbReference>
<gene>
    <name evidence="15" type="primary">clcC</name>
    <name evidence="15" type="ORF">SNEC2469_LOCUS20255</name>
</gene>
<proteinExistence type="inferred from homology"/>
<feature type="transmembrane region" description="Helical" evidence="11">
    <location>
        <begin position="567"/>
        <end position="585"/>
    </location>
</feature>
<feature type="domain" description="WWE" evidence="13">
    <location>
        <begin position="739"/>
        <end position="822"/>
    </location>
</feature>
<evidence type="ECO:0000256" key="8">
    <source>
        <dbReference type="ARBA" id="ARBA00023136"/>
    </source>
</evidence>
<dbReference type="Pfam" id="PF00654">
    <property type="entry name" value="Voltage_CLC"/>
    <property type="match status" value="1"/>
</dbReference>
<reference evidence="15" key="1">
    <citation type="submission" date="2021-02" db="EMBL/GenBank/DDBJ databases">
        <authorList>
            <person name="Dougan E. K."/>
            <person name="Rhodes N."/>
            <person name="Thang M."/>
            <person name="Chan C."/>
        </authorList>
    </citation>
    <scope>NUCLEOTIDE SEQUENCE</scope>
</reference>
<dbReference type="SUPFAM" id="SSF117839">
    <property type="entry name" value="WWE domain"/>
    <property type="match status" value="1"/>
</dbReference>
<keyword evidence="2 11" id="KW-0813">Transport</keyword>
<organism evidence="15 16">
    <name type="scientific">Symbiodinium necroappetens</name>
    <dbReference type="NCBI Taxonomy" id="1628268"/>
    <lineage>
        <taxon>Eukaryota</taxon>
        <taxon>Sar</taxon>
        <taxon>Alveolata</taxon>
        <taxon>Dinophyceae</taxon>
        <taxon>Suessiales</taxon>
        <taxon>Symbiodiniaceae</taxon>
        <taxon>Symbiodinium</taxon>
    </lineage>
</organism>
<dbReference type="InterPro" id="IPR046342">
    <property type="entry name" value="CBS_dom_sf"/>
</dbReference>
<feature type="compositionally biased region" description="Basic and acidic residues" evidence="12">
    <location>
        <begin position="918"/>
        <end position="953"/>
    </location>
</feature>
<evidence type="ECO:0000256" key="6">
    <source>
        <dbReference type="ARBA" id="ARBA00023065"/>
    </source>
</evidence>
<dbReference type="PANTHER" id="PTHR11689:SF89">
    <property type="entry name" value="CHLORIDE CHANNEL PROTEIN"/>
    <property type="match status" value="1"/>
</dbReference>
<feature type="region of interest" description="Disordered" evidence="12">
    <location>
        <begin position="1431"/>
        <end position="1459"/>
    </location>
</feature>
<evidence type="ECO:0000256" key="1">
    <source>
        <dbReference type="ARBA" id="ARBA00004141"/>
    </source>
</evidence>
<name>A0A812X1V3_9DINO</name>
<dbReference type="SUPFAM" id="SSF54631">
    <property type="entry name" value="CBS-domain pair"/>
    <property type="match status" value="1"/>
</dbReference>
<dbReference type="PANTHER" id="PTHR11689">
    <property type="entry name" value="CHLORIDE CHANNEL PROTEIN CLC FAMILY MEMBER"/>
    <property type="match status" value="1"/>
</dbReference>
<evidence type="ECO:0000256" key="2">
    <source>
        <dbReference type="ARBA" id="ARBA00022448"/>
    </source>
</evidence>
<sequence>MSENGNNTPHARKARHKHHLGPLSYENFRKVDSLQLHAPFDHKERHLAETRSKCLETGRREEQLAKRLRQFLNVLVGISVGIAAVLVRYGCELLGGRRREAFLHLLEGKRSWDWEFAGAVSVAMGTTACFALLATVCVLLVPQSSGSGIPGVLAFLNGVDLQSSLRGPVLVAKALGTVLSVGGGLAVGPEGPMVHIGAIVGMLVCRRMVAPALRRFGPLSRRVEDELSRQPLRYHVQAAVMGAGAGIAAAFNAPLAGTVFVVEEAASFFSKRLLLHSFISCAFAVLTSNGLSDLMGLPGESIYERTAACLRKSSWQSWVRYSWMPVHVAVVGVLCGLLAILFNRLVVKLSVHFMLEAQRLGRGRALFLRRFVFSLLVGACCGAFAICLPHSQPCTESSLQNAFHGSSGCILEDWLHQLVTGSRTVNSSQINPEVRDDNPMNRTMSYVPHPGLFGIQYDPLSCPDAILINPNCSVNHIEQMVHPKRPNEYCCGFRTTLELKAGKFFNSTRPWAPLNMGQNWPAGSCDSLNWNEENKIFMNYYSPGAALTLVSPTHVVRNLLVRGAPMVLPLSTVLLFLVFFFVLAACSATAWMPGGLLVPMMCIGAAAGRLYGMCWHWMLGLTTGAGVWPPPAIPWIPEIQQLLDFWHPKSATVDVEPGILAFAGGPSKDCEASPEMLQLPLVPLGGCAAFLSGSAVQLIELSPLPEAIEPAAAPVAVVPESELGQEDAEAVFKDSASTSIPEARESSAAARGAWQMEVSPGLWETLSSDVNMTLTEACHAGQLVVLYSVRGARPSEDASYDVDFRTLLQTNRKTGKAQQLRWDQTALAPGSQVAAGPGAHDGARTRYQWELRDGLWADFEEEEEQYIVRAWMHGQDFIRYEAWGLEYEINFPRMVQINLSTGNKRHIRVKPVGTHYAEVPRSHTGSDEPEKPKEPENLRKEEATAKAKTEPRQAHSTARSAPEKKRFSLGKKPGDPSERKEEPRGGPGEPRARPTGDRETQAPQAPREDFELPAGASWPALPAAREEAGVLFQRLCNTRQLATAEKRSHYKAQCLAWHPDKNLDKQEVATEVFKFLQLVRKRQYLLMVATEGRVLVLLLEVSLEPFMIPVILISVLAARSTTSLLKSHGLYHELMNVQSLPFLAESAHWRQGHYTVEALLWEEARTQRQVANAPSAGGSEQLRTFTRDADDNPEVREFPEIISISRTATENEITEVVQKRLPGDETTLVNGFPVTGPAGQLCGLVTREALMGLLAQNRHSASTESSQRPRSGSSIRDSALPLTLPPAPANTVLGVEDVMDSAPFVLQASTPIVHAHMLFARCGLRHVVVVDSGHRPIGVLTRKSLMPWRTPWLDESNLHHDTFLEQRAAHSPTASAIASRNNSPPNTPPLSRQGSWRLSGGLAGSNPTRLEHHQRIRDESALSPLVESLRLTSLDATPTTGAEPGEGEEGTHEFTIEGA</sequence>
<feature type="domain" description="WWE" evidence="13">
    <location>
        <begin position="833"/>
        <end position="909"/>
    </location>
</feature>
<feature type="region of interest" description="Disordered" evidence="12">
    <location>
        <begin position="1257"/>
        <end position="1282"/>
    </location>
</feature>
<feature type="transmembrane region" description="Helical" evidence="11">
    <location>
        <begin position="116"/>
        <end position="141"/>
    </location>
</feature>
<feature type="transmembrane region" description="Helical" evidence="11">
    <location>
        <begin position="321"/>
        <end position="347"/>
    </location>
</feature>
<evidence type="ECO:0000313" key="16">
    <source>
        <dbReference type="Proteomes" id="UP000601435"/>
    </source>
</evidence>
<feature type="transmembrane region" description="Helical" evidence="11">
    <location>
        <begin position="367"/>
        <end position="388"/>
    </location>
</feature>
<protein>
    <recommendedName>
        <fullName evidence="11">Chloride channel protein</fullName>
    </recommendedName>
</protein>
<keyword evidence="8 11" id="KW-0472">Membrane</keyword>
<keyword evidence="6 11" id="KW-0406">Ion transport</keyword>
<dbReference type="Pfam" id="PF02825">
    <property type="entry name" value="WWE"/>
    <property type="match status" value="1"/>
</dbReference>
<feature type="transmembrane region" description="Helical" evidence="11">
    <location>
        <begin position="234"/>
        <end position="253"/>
    </location>
</feature>
<dbReference type="Gene3D" id="3.30.720.50">
    <property type="match status" value="2"/>
</dbReference>
<dbReference type="InterPro" id="IPR014743">
    <property type="entry name" value="Cl-channel_core"/>
</dbReference>
<keyword evidence="9 11" id="KW-0868">Chloride</keyword>
<comment type="caution">
    <text evidence="11">Lacks conserved residue(s) required for the propagation of feature annotation.</text>
</comment>
<dbReference type="EMBL" id="CAJNJA010035141">
    <property type="protein sequence ID" value="CAE7703137.1"/>
    <property type="molecule type" value="Genomic_DNA"/>
</dbReference>
<evidence type="ECO:0000256" key="3">
    <source>
        <dbReference type="ARBA" id="ARBA00022692"/>
    </source>
</evidence>
<feature type="domain" description="CBS" evidence="14">
    <location>
        <begin position="1299"/>
        <end position="1355"/>
    </location>
</feature>
<dbReference type="OrthoDB" id="428525at2759"/>
<feature type="compositionally biased region" description="Basic and acidic residues" evidence="12">
    <location>
        <begin position="961"/>
        <end position="1009"/>
    </location>
</feature>
<keyword evidence="3 11" id="KW-0812">Transmembrane</keyword>
<feature type="compositionally biased region" description="Basic and acidic residues" evidence="12">
    <location>
        <begin position="1449"/>
        <end position="1459"/>
    </location>
</feature>
<dbReference type="InterPro" id="IPR037197">
    <property type="entry name" value="WWE_dom_sf"/>
</dbReference>
<comment type="subcellular location">
    <subcellularLocation>
        <location evidence="1 11">Membrane</location>
        <topology evidence="1 11">Multi-pass membrane protein</topology>
    </subcellularLocation>
</comment>
<accession>A0A812X1V3</accession>
<dbReference type="PRINTS" id="PR00762">
    <property type="entry name" value="CLCHANNEL"/>
</dbReference>
<comment type="caution">
    <text evidence="15">The sequence shown here is derived from an EMBL/GenBank/DDBJ whole genome shotgun (WGS) entry which is preliminary data.</text>
</comment>
<comment type="similarity">
    <text evidence="11">Belongs to the chloride channel (TC 2.A.49) family.</text>
</comment>
<keyword evidence="4" id="KW-0677">Repeat</keyword>
<evidence type="ECO:0000313" key="15">
    <source>
        <dbReference type="EMBL" id="CAE7703137.1"/>
    </source>
</evidence>